<comment type="similarity">
    <text evidence="8">Belongs to the trans-sulfuration enzymes family.</text>
</comment>
<comment type="pathway">
    <text evidence="3">Amino-acid biosynthesis; L-methionine biosynthesis via de novo pathway; L-cystathionine from O-succinyl-L-homoserine: step 1/1.</text>
</comment>
<dbReference type="GO" id="GO:0030170">
    <property type="term" value="F:pyridoxal phosphate binding"/>
    <property type="evidence" value="ECO:0007669"/>
    <property type="project" value="InterPro"/>
</dbReference>
<dbReference type="Pfam" id="PF01053">
    <property type="entry name" value="Cys_Met_Meta_PP"/>
    <property type="match status" value="1"/>
</dbReference>
<evidence type="ECO:0000256" key="6">
    <source>
        <dbReference type="ARBA" id="ARBA00093596"/>
    </source>
</evidence>
<evidence type="ECO:0000256" key="2">
    <source>
        <dbReference type="ARBA" id="ARBA00022898"/>
    </source>
</evidence>
<evidence type="ECO:0000256" key="5">
    <source>
        <dbReference type="ARBA" id="ARBA00093261"/>
    </source>
</evidence>
<dbReference type="PANTHER" id="PTHR11808:SF80">
    <property type="entry name" value="CYSTATHIONINE GAMMA-LYASE"/>
    <property type="match status" value="1"/>
</dbReference>
<comment type="catalytic activity">
    <reaction evidence="4">
        <text>O-succinyl-L-homoserine + L-cysteine = L,L-cystathionine + succinate + H(+)</text>
        <dbReference type="Rhea" id="RHEA:20397"/>
        <dbReference type="ChEBI" id="CHEBI:15378"/>
        <dbReference type="ChEBI" id="CHEBI:30031"/>
        <dbReference type="ChEBI" id="CHEBI:35235"/>
        <dbReference type="ChEBI" id="CHEBI:57661"/>
        <dbReference type="ChEBI" id="CHEBI:58161"/>
    </reaction>
</comment>
<reference evidence="9 10" key="1">
    <citation type="submission" date="2024-04" db="EMBL/GenBank/DDBJ databases">
        <authorList>
            <consortium name="Genoscope - CEA"/>
            <person name="William W."/>
        </authorList>
    </citation>
    <scope>NUCLEOTIDE SEQUENCE [LARGE SCALE GENOMIC DNA]</scope>
</reference>
<dbReference type="InterPro" id="IPR015421">
    <property type="entry name" value="PyrdxlP-dep_Trfase_major"/>
</dbReference>
<evidence type="ECO:0000313" key="10">
    <source>
        <dbReference type="Proteomes" id="UP001497497"/>
    </source>
</evidence>
<dbReference type="GO" id="GO:0019346">
    <property type="term" value="P:transsulfuration"/>
    <property type="evidence" value="ECO:0007669"/>
    <property type="project" value="InterPro"/>
</dbReference>
<proteinExistence type="inferred from homology"/>
<evidence type="ECO:0000256" key="3">
    <source>
        <dbReference type="ARBA" id="ARBA00060510"/>
    </source>
</evidence>
<accession>A0AAV2GY72</accession>
<dbReference type="EC" id="2.5.1.160" evidence="6"/>
<dbReference type="InterPro" id="IPR054542">
    <property type="entry name" value="Cys_met_metab_PP"/>
</dbReference>
<dbReference type="InterPro" id="IPR015424">
    <property type="entry name" value="PyrdxlP-dep_Trfase"/>
</dbReference>
<dbReference type="Gene3D" id="3.40.640.10">
    <property type="entry name" value="Type I PLP-dependent aspartate aminotransferase-like (Major domain)"/>
    <property type="match status" value="1"/>
</dbReference>
<name>A0AAV2GY72_LYMST</name>
<dbReference type="InterPro" id="IPR015422">
    <property type="entry name" value="PyrdxlP-dep_Trfase_small"/>
</dbReference>
<dbReference type="PANTHER" id="PTHR11808">
    <property type="entry name" value="TRANS-SULFURATION ENZYME FAMILY MEMBER"/>
    <property type="match status" value="1"/>
</dbReference>
<organism evidence="9 10">
    <name type="scientific">Lymnaea stagnalis</name>
    <name type="common">Great pond snail</name>
    <name type="synonym">Helix stagnalis</name>
    <dbReference type="NCBI Taxonomy" id="6523"/>
    <lineage>
        <taxon>Eukaryota</taxon>
        <taxon>Metazoa</taxon>
        <taxon>Spiralia</taxon>
        <taxon>Lophotrochozoa</taxon>
        <taxon>Mollusca</taxon>
        <taxon>Gastropoda</taxon>
        <taxon>Heterobranchia</taxon>
        <taxon>Euthyneura</taxon>
        <taxon>Panpulmonata</taxon>
        <taxon>Hygrophila</taxon>
        <taxon>Lymnaeoidea</taxon>
        <taxon>Lymnaeidae</taxon>
        <taxon>Lymnaea</taxon>
    </lineage>
</organism>
<keyword evidence="10" id="KW-1185">Reference proteome</keyword>
<dbReference type="SUPFAM" id="SSF53383">
    <property type="entry name" value="PLP-dependent transferases"/>
    <property type="match status" value="1"/>
</dbReference>
<evidence type="ECO:0000256" key="4">
    <source>
        <dbReference type="ARBA" id="ARBA00093222"/>
    </source>
</evidence>
<evidence type="ECO:0000256" key="1">
    <source>
        <dbReference type="ARBA" id="ARBA00001933"/>
    </source>
</evidence>
<keyword evidence="2 7" id="KW-0663">Pyridoxal phosphate</keyword>
<dbReference type="CDD" id="cd00614">
    <property type="entry name" value="CGS_like"/>
    <property type="match status" value="1"/>
</dbReference>
<feature type="modified residue" description="N6-(pyridoxal phosphate)lysine" evidence="7">
    <location>
        <position position="232"/>
    </location>
</feature>
<dbReference type="GO" id="GO:0009086">
    <property type="term" value="P:methionine biosynthetic process"/>
    <property type="evidence" value="ECO:0007669"/>
    <property type="project" value="UniProtKB-ARBA"/>
</dbReference>
<dbReference type="GO" id="GO:0016846">
    <property type="term" value="F:carbon-sulfur lyase activity"/>
    <property type="evidence" value="ECO:0007669"/>
    <property type="project" value="TreeGrafter"/>
</dbReference>
<dbReference type="AlphaFoldDB" id="A0AAV2GY72"/>
<protein>
    <recommendedName>
        <fullName evidence="6">plant cystathionine gamma-synthase</fullName>
        <ecNumber evidence="6">2.5.1.160</ecNumber>
    </recommendedName>
</protein>
<dbReference type="Gene3D" id="3.90.1150.10">
    <property type="entry name" value="Aspartate Aminotransferase, domain 1"/>
    <property type="match status" value="1"/>
</dbReference>
<dbReference type="FunFam" id="3.40.640.10:FF:000046">
    <property type="entry name" value="Cystathionine gamma-lyase"/>
    <property type="match status" value="1"/>
</dbReference>
<gene>
    <name evidence="9" type="ORF">GSLYS_00000557001</name>
</gene>
<dbReference type="GO" id="GO:0005737">
    <property type="term" value="C:cytoplasm"/>
    <property type="evidence" value="ECO:0007669"/>
    <property type="project" value="TreeGrafter"/>
</dbReference>
<evidence type="ECO:0000313" key="9">
    <source>
        <dbReference type="EMBL" id="CAL1526380.1"/>
    </source>
</evidence>
<comment type="cofactor">
    <cofactor evidence="1 8">
        <name>pyridoxal 5'-phosphate</name>
        <dbReference type="ChEBI" id="CHEBI:597326"/>
    </cofactor>
</comment>
<comment type="caution">
    <text evidence="9">The sequence shown here is derived from an EMBL/GenBank/DDBJ whole genome shotgun (WGS) entry which is preliminary data.</text>
</comment>
<dbReference type="Proteomes" id="UP001497497">
    <property type="component" value="Unassembled WGS sequence"/>
</dbReference>
<sequence length="421" mass="45655">MSEEDRQSIRHTPAKSNYDLGVEGLTLDDVTPTTATVSARLQRQGPQTDPLVMPIYHSSTYVVKKMEDSISGIVEGAPIYSRLSNPTTEAAEAVINALEKGAGSLTFASGMAATTSIFLGFLRKGDHVIHQIPVYPGTATALKLLRDAYGVELSTVKNVTVEEVAKLIKPNTKLLWIETPSNPDAAVADVEELTKLAKSKDILVGVDGTFGSPALQHFMPLGIDFSMHSCTKYISGHSDLIGGVVTTRTVEQWRILKHIQGTFGNMLSPHDASLVLRGLKTLTLRMERTSANALKVATFLEQHPKVQRVNYPGLKSHPQHEIAKKQMSAFSGMLMAEIKGGEYGGRTVAENVRIIRLAVSLGGTESLLEHPYSMTHGPYLLSQQETDDGGITPGMLRISIGLEDADDLIKDFDQALAKVIL</sequence>
<evidence type="ECO:0000256" key="8">
    <source>
        <dbReference type="RuleBase" id="RU362118"/>
    </source>
</evidence>
<dbReference type="PROSITE" id="PS00868">
    <property type="entry name" value="CYS_MET_METAB_PP"/>
    <property type="match status" value="1"/>
</dbReference>
<evidence type="ECO:0000256" key="7">
    <source>
        <dbReference type="PIRSR" id="PIRSR001434-2"/>
    </source>
</evidence>
<dbReference type="EMBL" id="CAXITT010000005">
    <property type="protein sequence ID" value="CAL1526380.1"/>
    <property type="molecule type" value="Genomic_DNA"/>
</dbReference>
<dbReference type="InterPro" id="IPR000277">
    <property type="entry name" value="Cys/Met-Metab_PyrdxlP-dep_enz"/>
</dbReference>
<dbReference type="PIRSF" id="PIRSF001434">
    <property type="entry name" value="CGS"/>
    <property type="match status" value="1"/>
</dbReference>
<dbReference type="FunFam" id="3.90.1150.10:FF:000033">
    <property type="entry name" value="Cystathionine gamma-synthase"/>
    <property type="match status" value="1"/>
</dbReference>
<comment type="catalytic activity">
    <reaction evidence="5">
        <text>O-phospho-L-homoserine + L-cysteine = L,L-cystathionine + phosphate</text>
        <dbReference type="Rhea" id="RHEA:80891"/>
        <dbReference type="ChEBI" id="CHEBI:35235"/>
        <dbReference type="ChEBI" id="CHEBI:43474"/>
        <dbReference type="ChEBI" id="CHEBI:57590"/>
        <dbReference type="ChEBI" id="CHEBI:58161"/>
        <dbReference type="EC" id="2.5.1.160"/>
    </reaction>
</comment>